<organism evidence="1 2">
    <name type="scientific">Blautia faecis</name>
    <dbReference type="NCBI Taxonomy" id="871665"/>
    <lineage>
        <taxon>Bacteria</taxon>
        <taxon>Bacillati</taxon>
        <taxon>Bacillota</taxon>
        <taxon>Clostridia</taxon>
        <taxon>Lachnospirales</taxon>
        <taxon>Lachnospiraceae</taxon>
        <taxon>Blautia</taxon>
    </lineage>
</organism>
<protein>
    <recommendedName>
        <fullName evidence="3">SGNH/GDSL hydrolase family protein</fullName>
    </recommendedName>
</protein>
<keyword evidence="2" id="KW-1185">Reference proteome</keyword>
<evidence type="ECO:0000313" key="2">
    <source>
        <dbReference type="Proteomes" id="UP001644719"/>
    </source>
</evidence>
<dbReference type="RefSeq" id="WP_173769107.1">
    <property type="nucleotide sequence ID" value="NZ_JAAIPU010000005.1"/>
</dbReference>
<dbReference type="Proteomes" id="UP001644719">
    <property type="component" value="Unassembled WGS sequence"/>
</dbReference>
<name>A0ABX2H1Q6_9FIRM</name>
<proteinExistence type="predicted"/>
<accession>A0ABX2H1Q6</accession>
<gene>
    <name evidence="1" type="ORF">G5B17_00970</name>
</gene>
<comment type="caution">
    <text evidence="1">The sequence shown here is derived from an EMBL/GenBank/DDBJ whole genome shotgun (WGS) entry which is preliminary data.</text>
</comment>
<evidence type="ECO:0000313" key="1">
    <source>
        <dbReference type="EMBL" id="NSG84033.1"/>
    </source>
</evidence>
<evidence type="ECO:0008006" key="3">
    <source>
        <dbReference type="Google" id="ProtNLM"/>
    </source>
</evidence>
<reference evidence="1 2" key="1">
    <citation type="journal article" date="2020" name="Cell Host Microbe">
        <title>Functional and Genomic Variation between Human-Derived Isolates of Lachnospiraceae Reveals Inter- and Intra-Species Diversity.</title>
        <authorList>
            <person name="Sorbara M.T."/>
            <person name="Littmann E.R."/>
            <person name="Fontana E."/>
            <person name="Moody T.U."/>
            <person name="Kohout C.E."/>
            <person name="Gjonbalaj M."/>
            <person name="Eaton V."/>
            <person name="Seok R."/>
            <person name="Leiner I.M."/>
            <person name="Pamer E.G."/>
        </authorList>
    </citation>
    <scope>NUCLEOTIDE SEQUENCE [LARGE SCALE GENOMIC DNA]</scope>
    <source>
        <strain evidence="1 2">MSK.17.74</strain>
    </source>
</reference>
<dbReference type="SUPFAM" id="SSF52266">
    <property type="entry name" value="SGNH hydrolase"/>
    <property type="match status" value="1"/>
</dbReference>
<sequence>MHNFKKIIKTIVVVAVCVTLLAGLDMALYPCTFMRNDIHAVVSNQYDDIILGTSHGMTDIDPAVMEEITGRSGHNVCVGGEYGIDAYYIARLIAEKQKPARIIYEVDPGYFVSEKEEGNNYLLFYHEFPFSKAKVEYFWNSIAKCNFRTVLFPWYEYSLGYELSKVKETFTQKWNKDYDIAHLKSDTQEYHESGLIERYPVDTTKLKMKDLKLFEEEQVNPQNMEYLGRLIDFCRENDIQFVAVTTPIPINTLQAYSDNYNAAWKYFGQYFDEHEVTYLNFNTQYFKAFSHDLSDYTDFDGHMNGNAAKEYSKVLANILKGEGV</sequence>
<dbReference type="EMBL" id="JAAITS010000002">
    <property type="protein sequence ID" value="NSG84033.1"/>
    <property type="molecule type" value="Genomic_DNA"/>
</dbReference>